<dbReference type="InterPro" id="IPR050769">
    <property type="entry name" value="NAT_camello-type"/>
</dbReference>
<dbReference type="PANTHER" id="PTHR13947">
    <property type="entry name" value="GNAT FAMILY N-ACETYLTRANSFERASE"/>
    <property type="match status" value="1"/>
</dbReference>
<dbReference type="CDD" id="cd04301">
    <property type="entry name" value="NAT_SF"/>
    <property type="match status" value="1"/>
</dbReference>
<sequence length="192" mass="20645">MESVVWLTAEAAGELLTLQCAAYVTEAQAHNDLDLPPLTQSFGELSSELSEPGVTAIGLRDEAVRLVAAVRFHISSEEPNVAELGRLVVAPDVQGRGLGSRLLAIVEQRLPASVTDVQLFTGERSLGNLRLYARFGYEETHRTPTPGGLRVGSSRQAGVLNANRSVPDADLLVQLPHPCGRPPVRLAHQLDQ</sequence>
<evidence type="ECO:0000259" key="2">
    <source>
        <dbReference type="PROSITE" id="PS51186"/>
    </source>
</evidence>
<proteinExistence type="predicted"/>
<dbReference type="EMBL" id="SUMD01000001">
    <property type="protein sequence ID" value="TJZ81618.1"/>
    <property type="molecule type" value="Genomic_DNA"/>
</dbReference>
<accession>A0ABY2RSD4</accession>
<dbReference type="RefSeq" id="WP_136906969.1">
    <property type="nucleotide sequence ID" value="NZ_SUMD01000001.1"/>
</dbReference>
<protein>
    <submittedName>
        <fullName evidence="3">GNAT family N-acetyltransferase</fullName>
    </submittedName>
</protein>
<reference evidence="3 4" key="1">
    <citation type="submission" date="2019-04" db="EMBL/GenBank/DDBJ databases">
        <title>Rhodococcus oryzae sp. nov., a novel actinomycete isolated from rhizosphere soil of rice (Oryza sativa L.).</title>
        <authorList>
            <person name="Li C."/>
        </authorList>
    </citation>
    <scope>NUCLEOTIDE SEQUENCE [LARGE SCALE GENOMIC DNA]</scope>
    <source>
        <strain evidence="3 4">NEAU-CX67</strain>
    </source>
</reference>
<evidence type="ECO:0000256" key="1">
    <source>
        <dbReference type="ARBA" id="ARBA00022679"/>
    </source>
</evidence>
<dbReference type="InterPro" id="IPR016181">
    <property type="entry name" value="Acyl_CoA_acyltransferase"/>
</dbReference>
<comment type="caution">
    <text evidence="3">The sequence shown here is derived from an EMBL/GenBank/DDBJ whole genome shotgun (WGS) entry which is preliminary data.</text>
</comment>
<dbReference type="InterPro" id="IPR000182">
    <property type="entry name" value="GNAT_dom"/>
</dbReference>
<dbReference type="PROSITE" id="PS51186">
    <property type="entry name" value="GNAT"/>
    <property type="match status" value="1"/>
</dbReference>
<feature type="domain" description="N-acetyltransferase" evidence="2">
    <location>
        <begin position="16"/>
        <end position="156"/>
    </location>
</feature>
<evidence type="ECO:0000313" key="3">
    <source>
        <dbReference type="EMBL" id="TJZ81618.1"/>
    </source>
</evidence>
<evidence type="ECO:0000313" key="4">
    <source>
        <dbReference type="Proteomes" id="UP000305109"/>
    </source>
</evidence>
<dbReference type="PANTHER" id="PTHR13947:SF37">
    <property type="entry name" value="LD18367P"/>
    <property type="match status" value="1"/>
</dbReference>
<name>A0ABY2RSD4_9NOCA</name>
<gene>
    <name evidence="3" type="ORF">FCG67_03110</name>
</gene>
<dbReference type="Gene3D" id="3.40.630.30">
    <property type="match status" value="1"/>
</dbReference>
<organism evidence="3 4">
    <name type="scientific">Rhodococcus oryzae</name>
    <dbReference type="NCBI Taxonomy" id="2571143"/>
    <lineage>
        <taxon>Bacteria</taxon>
        <taxon>Bacillati</taxon>
        <taxon>Actinomycetota</taxon>
        <taxon>Actinomycetes</taxon>
        <taxon>Mycobacteriales</taxon>
        <taxon>Nocardiaceae</taxon>
        <taxon>Rhodococcus</taxon>
    </lineage>
</organism>
<keyword evidence="4" id="KW-1185">Reference proteome</keyword>
<keyword evidence="1" id="KW-0808">Transferase</keyword>
<dbReference type="Pfam" id="PF00583">
    <property type="entry name" value="Acetyltransf_1"/>
    <property type="match status" value="1"/>
</dbReference>
<dbReference type="Proteomes" id="UP000305109">
    <property type="component" value="Unassembled WGS sequence"/>
</dbReference>
<dbReference type="SUPFAM" id="SSF55729">
    <property type="entry name" value="Acyl-CoA N-acyltransferases (Nat)"/>
    <property type="match status" value="1"/>
</dbReference>